<evidence type="ECO:0000313" key="1">
    <source>
        <dbReference type="EMBL" id="MPM76992.1"/>
    </source>
</evidence>
<proteinExistence type="predicted"/>
<dbReference type="AlphaFoldDB" id="A0A645CJQ1"/>
<reference evidence="1" key="1">
    <citation type="submission" date="2019-08" db="EMBL/GenBank/DDBJ databases">
        <authorList>
            <person name="Kucharzyk K."/>
            <person name="Murdoch R.W."/>
            <person name="Higgins S."/>
            <person name="Loffler F."/>
        </authorList>
    </citation>
    <scope>NUCLEOTIDE SEQUENCE</scope>
</reference>
<organism evidence="1">
    <name type="scientific">bioreactor metagenome</name>
    <dbReference type="NCBI Taxonomy" id="1076179"/>
    <lineage>
        <taxon>unclassified sequences</taxon>
        <taxon>metagenomes</taxon>
        <taxon>ecological metagenomes</taxon>
    </lineage>
</organism>
<sequence>MKYYERLVDLKCFSRSDVERLTKNKYTADSLIKEYKRKGYIESVRRDLFVAISMETKGPVANRYLIATNILRDNYISHHSAFEYYGYANQVFYEVYVSGEGRFVDFEYDHITYRYVAPRIGAGVSLKEDGVRVSDMEHTILDSINDFDKIGGLEELLRCLELINYADEEKLLLYLEAYHKQVLYQKTGYILEHLKKQLRISDNFFEVCKSKLKSSVRYLYTGIEHEPNTFNKRWKLVVPPDLMKLVSKGADVNAEV</sequence>
<accession>A0A645CJQ1</accession>
<protein>
    <submittedName>
        <fullName evidence="1">Uncharacterized protein</fullName>
    </submittedName>
</protein>
<dbReference type="EMBL" id="VSSQ01027642">
    <property type="protein sequence ID" value="MPM76992.1"/>
    <property type="molecule type" value="Genomic_DNA"/>
</dbReference>
<comment type="caution">
    <text evidence="1">The sequence shown here is derived from an EMBL/GenBank/DDBJ whole genome shotgun (WGS) entry which is preliminary data.</text>
</comment>
<gene>
    <name evidence="1" type="ORF">SDC9_123991</name>
</gene>
<name>A0A645CJQ1_9ZZZZ</name>